<evidence type="ECO:0000313" key="2">
    <source>
        <dbReference type="EMBL" id="QNM82631.1"/>
    </source>
</evidence>
<dbReference type="InterPro" id="IPR036182">
    <property type="entry name" value="PCuAC_sf"/>
</dbReference>
<proteinExistence type="predicted"/>
<dbReference type="PANTHER" id="PTHR36302">
    <property type="entry name" value="BLR7088 PROTEIN"/>
    <property type="match status" value="1"/>
</dbReference>
<keyword evidence="3" id="KW-1185">Reference proteome</keyword>
<accession>A0A7G9L1Y2</accession>
<dbReference type="Proteomes" id="UP000515861">
    <property type="component" value="Chromosome"/>
</dbReference>
<dbReference type="Pfam" id="PF04314">
    <property type="entry name" value="PCuAC"/>
    <property type="match status" value="1"/>
</dbReference>
<name>A0A7G9L1Y2_9SPHN</name>
<dbReference type="EMBL" id="CP060697">
    <property type="protein sequence ID" value="QNM82631.1"/>
    <property type="molecule type" value="Genomic_DNA"/>
</dbReference>
<feature type="signal peptide" evidence="1">
    <location>
        <begin position="1"/>
        <end position="21"/>
    </location>
</feature>
<keyword evidence="1" id="KW-0732">Signal</keyword>
<feature type="chain" id="PRO_5028982105" evidence="1">
    <location>
        <begin position="22"/>
        <end position="143"/>
    </location>
</feature>
<dbReference type="SUPFAM" id="SSF110087">
    <property type="entry name" value="DR1885-like metal-binding protein"/>
    <property type="match status" value="1"/>
</dbReference>
<evidence type="ECO:0000256" key="1">
    <source>
        <dbReference type="SAM" id="SignalP"/>
    </source>
</evidence>
<protein>
    <submittedName>
        <fullName evidence="2">Copper chaperone PCu(A)C</fullName>
    </submittedName>
</protein>
<evidence type="ECO:0000313" key="3">
    <source>
        <dbReference type="Proteomes" id="UP000515861"/>
    </source>
</evidence>
<dbReference type="PROSITE" id="PS51257">
    <property type="entry name" value="PROKAR_LIPOPROTEIN"/>
    <property type="match status" value="1"/>
</dbReference>
<gene>
    <name evidence="2" type="ORF">H8M03_11625</name>
</gene>
<dbReference type="Gene3D" id="2.60.40.1890">
    <property type="entry name" value="PCu(A)C copper chaperone"/>
    <property type="match status" value="1"/>
</dbReference>
<sequence length="143" mass="14524">MKPALYLAAVLLTACSGEAPAPDVAVQDAWVRATLPGQSVGAAYLTIANRGGGTDRLVGVSTPAGNAALHASTMDGGVMRMRALDGLDIPANATVDLKPHGTHVMITGVAQPLSTGQSVPLRLTFERSGVRDVTAAVRPGNAL</sequence>
<dbReference type="KEGG" id="ssau:H8M03_11625"/>
<dbReference type="PANTHER" id="PTHR36302:SF1">
    <property type="entry name" value="COPPER CHAPERONE PCU(A)C"/>
    <property type="match status" value="1"/>
</dbReference>
<dbReference type="RefSeq" id="WP_187479586.1">
    <property type="nucleotide sequence ID" value="NZ_CP060697.1"/>
</dbReference>
<dbReference type="AlphaFoldDB" id="A0A7G9L1Y2"/>
<reference evidence="2 3" key="1">
    <citation type="submission" date="2020-08" db="EMBL/GenBank/DDBJ databases">
        <title>Sphingomonas sp. sand1-3 16S ribosomal RNA gene Genome sequencing and assembly.</title>
        <authorList>
            <person name="Kang M."/>
        </authorList>
    </citation>
    <scope>NUCLEOTIDE SEQUENCE [LARGE SCALE GENOMIC DNA]</scope>
    <source>
        <strain evidence="3">sand1-3</strain>
    </source>
</reference>
<organism evidence="2 3">
    <name type="scientific">Sphingomonas sabuli</name>
    <dbReference type="NCBI Taxonomy" id="2764186"/>
    <lineage>
        <taxon>Bacteria</taxon>
        <taxon>Pseudomonadati</taxon>
        <taxon>Pseudomonadota</taxon>
        <taxon>Alphaproteobacteria</taxon>
        <taxon>Sphingomonadales</taxon>
        <taxon>Sphingomonadaceae</taxon>
        <taxon>Sphingomonas</taxon>
    </lineage>
</organism>
<dbReference type="InterPro" id="IPR007410">
    <property type="entry name" value="LpqE-like"/>
</dbReference>
<dbReference type="InterPro" id="IPR058248">
    <property type="entry name" value="Lxx211020-like"/>
</dbReference>